<organism evidence="2 3">
    <name type="scientific">Bodo saltans</name>
    <name type="common">Flagellated protozoan</name>
    <dbReference type="NCBI Taxonomy" id="75058"/>
    <lineage>
        <taxon>Eukaryota</taxon>
        <taxon>Discoba</taxon>
        <taxon>Euglenozoa</taxon>
        <taxon>Kinetoplastea</taxon>
        <taxon>Metakinetoplastina</taxon>
        <taxon>Eubodonida</taxon>
        <taxon>Bodonidae</taxon>
        <taxon>Bodo</taxon>
    </lineage>
</organism>
<reference evidence="3" key="1">
    <citation type="submission" date="2015-09" db="EMBL/GenBank/DDBJ databases">
        <authorList>
            <consortium name="Pathogen Informatics"/>
        </authorList>
    </citation>
    <scope>NUCLEOTIDE SEQUENCE [LARGE SCALE GENOMIC DNA]</scope>
    <source>
        <strain evidence="3">Lake Konstanz</strain>
    </source>
</reference>
<name>A0A0S4JEW0_BODSA</name>
<dbReference type="Proteomes" id="UP000051952">
    <property type="component" value="Unassembled WGS sequence"/>
</dbReference>
<protein>
    <submittedName>
        <fullName evidence="2">Uncharacterized protein</fullName>
    </submittedName>
</protein>
<feature type="compositionally biased region" description="Low complexity" evidence="1">
    <location>
        <begin position="175"/>
        <end position="195"/>
    </location>
</feature>
<dbReference type="AlphaFoldDB" id="A0A0S4JEW0"/>
<keyword evidence="3" id="KW-1185">Reference proteome</keyword>
<evidence type="ECO:0000313" key="3">
    <source>
        <dbReference type="Proteomes" id="UP000051952"/>
    </source>
</evidence>
<evidence type="ECO:0000313" key="2">
    <source>
        <dbReference type="EMBL" id="CUG88513.1"/>
    </source>
</evidence>
<evidence type="ECO:0000256" key="1">
    <source>
        <dbReference type="SAM" id="MobiDB-lite"/>
    </source>
</evidence>
<dbReference type="OrthoDB" id="277568at2759"/>
<dbReference type="VEuPathDB" id="TriTrypDB:BSAL_15785"/>
<proteinExistence type="predicted"/>
<gene>
    <name evidence="2" type="ORF">BSAL_15785</name>
</gene>
<sequence length="510" mass="55275">MTESQASRSTPLTTVQDNTPSLEYGVVASTQTAASLAKSWALPLTDLWVPCAAAATSRGFIEVDETTPIAYAVGGNISSPSDAASLLLDRVKILEHLKLVPPNPRQFSVPEGLLARSNGVLYVRLAQGGGRMRVSEGTCVMKRRISQEIAIREGSAFPPSLATSSSSSLPAASTKRTAAAVRSPAPSVVSTSVASGVPKQQWQERMEALVAERFDNEATKQSNKKKRERSDNDEHDPSTTVQSSGEAFLQNLHDSIRKVRAETPLHLVKLLGGNFKEIVLRVGSSFQVGPRVWLRPDLSIISYQHLPEANRKVTGAAGRIFAPQRLIAVLPLLHCLMQPKEVEDDLLEHEPTLVDNGGSETIELLKRLSLRGYKIVFVEHFPMLHHGNAYALQMITNRIATFLETHLPSIAVQVVLSVASFYSSAVPGVSRCILPNAGVYQAFLYHYNGQIEADGDRSFFVRTAVENIGGYGFSSCSFEDQSGFASCCGKKGLRAIPFTSLGEVTDLLCA</sequence>
<feature type="region of interest" description="Disordered" evidence="1">
    <location>
        <begin position="211"/>
        <end position="246"/>
    </location>
</feature>
<feature type="region of interest" description="Disordered" evidence="1">
    <location>
        <begin position="175"/>
        <end position="197"/>
    </location>
</feature>
<dbReference type="OMA" id="QMITNRI"/>
<dbReference type="EMBL" id="CYKH01001647">
    <property type="protein sequence ID" value="CUG88513.1"/>
    <property type="molecule type" value="Genomic_DNA"/>
</dbReference>
<accession>A0A0S4JEW0</accession>
<feature type="compositionally biased region" description="Basic and acidic residues" evidence="1">
    <location>
        <begin position="228"/>
        <end position="237"/>
    </location>
</feature>